<reference evidence="2 3" key="1">
    <citation type="submission" date="2010-08" db="EMBL/GenBank/DDBJ databases">
        <authorList>
            <person name="Harkins D.M."/>
            <person name="Madupu R."/>
            <person name="Durkin A.S."/>
            <person name="Torralba M."/>
            <person name="Methe B."/>
            <person name="Sutton G.G."/>
            <person name="Nelson K.E."/>
        </authorList>
    </citation>
    <scope>NUCLEOTIDE SEQUENCE [LARGE SCALE GENOMIC DNA]</scope>
    <source>
        <strain evidence="2 3">DSM 17678</strain>
    </source>
</reference>
<name>E0E0U8_9FIRM</name>
<dbReference type="EMBL" id="ADGQ01000001">
    <property type="protein sequence ID" value="EFM65487.1"/>
    <property type="molecule type" value="Genomic_DNA"/>
</dbReference>
<dbReference type="RefSeq" id="WP_007787887.1">
    <property type="nucleotide sequence ID" value="NZ_ADGQ01000001.1"/>
</dbReference>
<dbReference type="PANTHER" id="PTHR37423">
    <property type="entry name" value="SOLUBLE LYTIC MUREIN TRANSGLYCOSYLASE-RELATED"/>
    <property type="match status" value="1"/>
</dbReference>
<comment type="caution">
    <text evidence="2">The sequence shown here is derived from an EMBL/GenBank/DDBJ whole genome shotgun (WGS) entry which is preliminary data.</text>
</comment>
<dbReference type="GeneID" id="84799768"/>
<feature type="domain" description="Transglycosylase SLT" evidence="1">
    <location>
        <begin position="44"/>
        <end position="152"/>
    </location>
</feature>
<proteinExistence type="predicted"/>
<dbReference type="STRING" id="596315.HMPREF0634_0796"/>
<dbReference type="SUPFAM" id="SSF53955">
    <property type="entry name" value="Lysozyme-like"/>
    <property type="match status" value="1"/>
</dbReference>
<dbReference type="PANTHER" id="PTHR37423:SF2">
    <property type="entry name" value="MEMBRANE-BOUND LYTIC MUREIN TRANSGLYCOSYLASE C"/>
    <property type="match status" value="1"/>
</dbReference>
<dbReference type="AlphaFoldDB" id="E0E0U8"/>
<evidence type="ECO:0000313" key="3">
    <source>
        <dbReference type="Proteomes" id="UP000003244"/>
    </source>
</evidence>
<accession>E0E0U8</accession>
<sequence>MKVRNKKVNKGLLALILVFVVFMLALINREKIEKTFYPIKYSKYVEKYSTEYGVDKYLVYSIIKTESKFHTRATSSKNAKGLMQITDMTADWGREELGLGKVDIYDPETNINIGVWYLGKLQKEFKGNNKLIIAAYNGGSGNVRKWLRSADYSKDGRNLANIPFVETSKYTQKVLDNYKKYKALYK</sequence>
<protein>
    <submittedName>
        <fullName evidence="2">Transglycosylase SLT domain protein</fullName>
    </submittedName>
</protein>
<dbReference type="Gene3D" id="1.10.530.10">
    <property type="match status" value="1"/>
</dbReference>
<dbReference type="eggNOG" id="COG0741">
    <property type="taxonomic scope" value="Bacteria"/>
</dbReference>
<dbReference type="InterPro" id="IPR023346">
    <property type="entry name" value="Lysozyme-like_dom_sf"/>
</dbReference>
<dbReference type="Proteomes" id="UP000003244">
    <property type="component" value="Unassembled WGS sequence"/>
</dbReference>
<dbReference type="InterPro" id="IPR008258">
    <property type="entry name" value="Transglycosylase_SLT_dom_1"/>
</dbReference>
<keyword evidence="3" id="KW-1185">Reference proteome</keyword>
<dbReference type="CDD" id="cd16896">
    <property type="entry name" value="LT_Slt70-like"/>
    <property type="match status" value="1"/>
</dbReference>
<gene>
    <name evidence="2" type="ORF">HMPREF0634_0796</name>
</gene>
<evidence type="ECO:0000259" key="1">
    <source>
        <dbReference type="Pfam" id="PF01464"/>
    </source>
</evidence>
<organism evidence="2 3">
    <name type="scientific">Peptostreptococcus stomatis DSM 17678</name>
    <dbReference type="NCBI Taxonomy" id="596315"/>
    <lineage>
        <taxon>Bacteria</taxon>
        <taxon>Bacillati</taxon>
        <taxon>Bacillota</taxon>
        <taxon>Clostridia</taxon>
        <taxon>Peptostreptococcales</taxon>
        <taxon>Peptostreptococcaceae</taxon>
        <taxon>Peptostreptococcus</taxon>
    </lineage>
</organism>
<evidence type="ECO:0000313" key="2">
    <source>
        <dbReference type="EMBL" id="EFM65487.1"/>
    </source>
</evidence>
<dbReference type="Pfam" id="PF01464">
    <property type="entry name" value="SLT"/>
    <property type="match status" value="1"/>
</dbReference>